<dbReference type="EMBL" id="JBHSAY010000003">
    <property type="protein sequence ID" value="MFC4129584.1"/>
    <property type="molecule type" value="Genomic_DNA"/>
</dbReference>
<dbReference type="InterPro" id="IPR022521">
    <property type="entry name" value="Rv3660c"/>
</dbReference>
<evidence type="ECO:0000313" key="2">
    <source>
        <dbReference type="EMBL" id="MFC4129584.1"/>
    </source>
</evidence>
<evidence type="ECO:0000313" key="3">
    <source>
        <dbReference type="Proteomes" id="UP001595816"/>
    </source>
</evidence>
<dbReference type="InterPro" id="IPR027417">
    <property type="entry name" value="P-loop_NTPase"/>
</dbReference>
<gene>
    <name evidence="2" type="primary">ssd</name>
    <name evidence="2" type="ORF">ACFOZ4_03090</name>
</gene>
<protein>
    <submittedName>
        <fullName evidence="2">Septum site-determining protein Ssd</fullName>
    </submittedName>
</protein>
<accession>A0ABV8LHP3</accession>
<organism evidence="2 3">
    <name type="scientific">Hamadaea flava</name>
    <dbReference type="NCBI Taxonomy" id="1742688"/>
    <lineage>
        <taxon>Bacteria</taxon>
        <taxon>Bacillati</taxon>
        <taxon>Actinomycetota</taxon>
        <taxon>Actinomycetes</taxon>
        <taxon>Micromonosporales</taxon>
        <taxon>Micromonosporaceae</taxon>
        <taxon>Hamadaea</taxon>
    </lineage>
</organism>
<evidence type="ECO:0000259" key="1">
    <source>
        <dbReference type="Pfam" id="PF26563"/>
    </source>
</evidence>
<dbReference type="SUPFAM" id="SSF52540">
    <property type="entry name" value="P-loop containing nucleoside triphosphate hydrolases"/>
    <property type="match status" value="1"/>
</dbReference>
<dbReference type="Pfam" id="PF26563">
    <property type="entry name" value="Rv3660c_N"/>
    <property type="match status" value="1"/>
</dbReference>
<dbReference type="PANTHER" id="PTHR43384:SF11">
    <property type="entry name" value="SEPTUM SITE DETERMINING PROTEIN"/>
    <property type="match status" value="1"/>
</dbReference>
<dbReference type="Gene3D" id="3.40.50.300">
    <property type="entry name" value="P-loop containing nucleotide triphosphate hydrolases"/>
    <property type="match status" value="1"/>
</dbReference>
<proteinExistence type="predicted"/>
<feature type="domain" description="Rv3660c-like CheY-like N-terminal" evidence="1">
    <location>
        <begin position="10"/>
        <end position="110"/>
    </location>
</feature>
<dbReference type="Proteomes" id="UP001595816">
    <property type="component" value="Unassembled WGS sequence"/>
</dbReference>
<name>A0ABV8LHP3_9ACTN</name>
<dbReference type="InterPro" id="IPR059050">
    <property type="entry name" value="Rv3660c_N"/>
</dbReference>
<dbReference type="InterPro" id="IPR050625">
    <property type="entry name" value="ParA/MinD_ATPase"/>
</dbReference>
<keyword evidence="3" id="KW-1185">Reference proteome</keyword>
<comment type="caution">
    <text evidence="2">The sequence shown here is derived from an EMBL/GenBank/DDBJ whole genome shotgun (WGS) entry which is preliminary data.</text>
</comment>
<sequence length="388" mass="39775">MPSRPLLLSADAHLTDEILRLAAVAGVELEFALDPDAGVAFSRAPLVLLGAEVADRARRLPRRTGVIVVGLGDRPQDLLPIAEALSAEFVACLPAAQEWLLSRLAETAVATGRQGRVVGVIGGRGGAGASTVAAALAVTGVRAGLTTLLVDADRLGGGIDLTLGWEDVAGLRWPALAGAGGRIDPGLLRRALPGRGALAVLSWTRAEGWAGELTADLGGERTGPEGWGSDVLATREWTLADAWTSGTAPVPVDRAAEAMRAALDAGRRQADLVVLDLPRYADSAAEAGMAAAYRIFVVVPAELRATAAALTVVRRLREFCDDLQLVVRGPAPGGLRAAEIAGALGLPLAEVLAPEADVARDLEKGAAPAGTGRGELASVCRKLLGGLS</sequence>
<reference evidence="3" key="1">
    <citation type="journal article" date="2019" name="Int. J. Syst. Evol. Microbiol.">
        <title>The Global Catalogue of Microorganisms (GCM) 10K type strain sequencing project: providing services to taxonomists for standard genome sequencing and annotation.</title>
        <authorList>
            <consortium name="The Broad Institute Genomics Platform"/>
            <consortium name="The Broad Institute Genome Sequencing Center for Infectious Disease"/>
            <person name="Wu L."/>
            <person name="Ma J."/>
        </authorList>
    </citation>
    <scope>NUCLEOTIDE SEQUENCE [LARGE SCALE GENOMIC DNA]</scope>
    <source>
        <strain evidence="3">CGMCC 4.7289</strain>
    </source>
</reference>
<dbReference type="PANTHER" id="PTHR43384">
    <property type="entry name" value="SEPTUM SITE-DETERMINING PROTEIN MIND HOMOLOG, CHLOROPLASTIC-RELATED"/>
    <property type="match status" value="1"/>
</dbReference>
<dbReference type="RefSeq" id="WP_253759663.1">
    <property type="nucleotide sequence ID" value="NZ_JAMZDZ010000001.1"/>
</dbReference>
<dbReference type="NCBIfam" id="TIGR03815">
    <property type="entry name" value="CpaE_hom_Actino"/>
    <property type="match status" value="1"/>
</dbReference>